<accession>A0A8J5G2U7</accession>
<name>A0A8J5G2U7_ZINOF</name>
<sequence length="83" mass="9852">MVKARIWEEMEVSGRKRLGFGGGLVLVDRGDDHDDAFLGEAFAKHRFWPSRGFHREEVLVERWGRARFWPSRGFHREEVLVER</sequence>
<evidence type="ECO:0000313" key="1">
    <source>
        <dbReference type="EMBL" id="KAG6496949.1"/>
    </source>
</evidence>
<dbReference type="Proteomes" id="UP000734854">
    <property type="component" value="Unassembled WGS sequence"/>
</dbReference>
<protein>
    <submittedName>
        <fullName evidence="1">Uncharacterized protein</fullName>
    </submittedName>
</protein>
<organism evidence="1 2">
    <name type="scientific">Zingiber officinale</name>
    <name type="common">Ginger</name>
    <name type="synonym">Amomum zingiber</name>
    <dbReference type="NCBI Taxonomy" id="94328"/>
    <lineage>
        <taxon>Eukaryota</taxon>
        <taxon>Viridiplantae</taxon>
        <taxon>Streptophyta</taxon>
        <taxon>Embryophyta</taxon>
        <taxon>Tracheophyta</taxon>
        <taxon>Spermatophyta</taxon>
        <taxon>Magnoliopsida</taxon>
        <taxon>Liliopsida</taxon>
        <taxon>Zingiberales</taxon>
        <taxon>Zingiberaceae</taxon>
        <taxon>Zingiber</taxon>
    </lineage>
</organism>
<comment type="caution">
    <text evidence="1">The sequence shown here is derived from an EMBL/GenBank/DDBJ whole genome shotgun (WGS) entry which is preliminary data.</text>
</comment>
<gene>
    <name evidence="1" type="ORF">ZIOFF_044829</name>
</gene>
<dbReference type="AlphaFoldDB" id="A0A8J5G2U7"/>
<proteinExistence type="predicted"/>
<keyword evidence="2" id="KW-1185">Reference proteome</keyword>
<dbReference type="EMBL" id="JACMSC010000012">
    <property type="protein sequence ID" value="KAG6496949.1"/>
    <property type="molecule type" value="Genomic_DNA"/>
</dbReference>
<evidence type="ECO:0000313" key="2">
    <source>
        <dbReference type="Proteomes" id="UP000734854"/>
    </source>
</evidence>
<reference evidence="1 2" key="1">
    <citation type="submission" date="2020-08" db="EMBL/GenBank/DDBJ databases">
        <title>Plant Genome Project.</title>
        <authorList>
            <person name="Zhang R.-G."/>
        </authorList>
    </citation>
    <scope>NUCLEOTIDE SEQUENCE [LARGE SCALE GENOMIC DNA]</scope>
    <source>
        <tissue evidence="1">Rhizome</tissue>
    </source>
</reference>